<feature type="region of interest" description="Disordered" evidence="1">
    <location>
        <begin position="1"/>
        <end position="261"/>
    </location>
</feature>
<dbReference type="Proteomes" id="UP000231553">
    <property type="component" value="Unassembled WGS sequence"/>
</dbReference>
<organism evidence="3 4">
    <name type="scientific">Pseudooceanicola lipolyticus</name>
    <dbReference type="NCBI Taxonomy" id="2029104"/>
    <lineage>
        <taxon>Bacteria</taxon>
        <taxon>Pseudomonadati</taxon>
        <taxon>Pseudomonadota</taxon>
        <taxon>Alphaproteobacteria</taxon>
        <taxon>Rhodobacterales</taxon>
        <taxon>Paracoccaceae</taxon>
        <taxon>Pseudooceanicola</taxon>
    </lineage>
</organism>
<dbReference type="EMBL" id="PGTB01000148">
    <property type="protein sequence ID" value="PJE34718.1"/>
    <property type="molecule type" value="Genomic_DNA"/>
</dbReference>
<feature type="compositionally biased region" description="Acidic residues" evidence="1">
    <location>
        <begin position="1"/>
        <end position="11"/>
    </location>
</feature>
<evidence type="ECO:0000259" key="2">
    <source>
        <dbReference type="Pfam" id="PF13403"/>
    </source>
</evidence>
<evidence type="ECO:0000256" key="1">
    <source>
        <dbReference type="SAM" id="MobiDB-lite"/>
    </source>
</evidence>
<gene>
    <name evidence="3" type="ORF">CVM52_20885</name>
</gene>
<accession>A0A2M8IW51</accession>
<dbReference type="RefSeq" id="WP_100164333.1">
    <property type="nucleotide sequence ID" value="NZ_PGTB01000148.1"/>
</dbReference>
<feature type="compositionally biased region" description="Acidic residues" evidence="1">
    <location>
        <begin position="21"/>
        <end position="250"/>
    </location>
</feature>
<dbReference type="SUPFAM" id="SSF51294">
    <property type="entry name" value="Hedgehog/intein (Hint) domain"/>
    <property type="match status" value="1"/>
</dbReference>
<evidence type="ECO:0000313" key="4">
    <source>
        <dbReference type="Proteomes" id="UP000231553"/>
    </source>
</evidence>
<comment type="caution">
    <text evidence="3">The sequence shown here is derived from an EMBL/GenBank/DDBJ whole genome shotgun (WGS) entry which is preliminary data.</text>
</comment>
<feature type="domain" description="Hedgehog/Intein (Hint)" evidence="2">
    <location>
        <begin position="372"/>
        <end position="508"/>
    </location>
</feature>
<sequence>MGKNDCDEDAKDETLEHEDARDEEGDEYNEEGDERDEEDDEYDEEDDERDEDDDERDEDDDERDEEDDERDEEDDGHDEEDDGHDEDDDERDEDDDERDEEDDERDEEDDERDEEDDERDEEDDERDEEDDERDEEDDERDEEDDEHDEEDDERDEEDDERDEEDDERDEDDDERDEEDDERDEEDDERDEDDDERDEDDDERDEEDDERDEEDDERDEEDDERDEEDDERDEEDDERDEEDERDEDDDRDTGAGTTYTDQFFVLSSVERGETAEVFEMDLVDRNNDGDFDKHDDDSIDGQDIKSSYDDTTVTIETADDGQITYTGAMLKLDDGRWVFTPTDGQVLQSGSLVSASRSSGHKSPLYAEDLGPVCFTPGTLIQTTQGLRPVEALRPGELILTRDHGPQPLLGLCRERFTALGAAAPVLIRKGALGNDADLIVSQQHRMLICDWRAELYCGAPEVLVAARHLVDGGAISLLPGGMVDYLHLRFTGHEIVTAAGIPSESLFPEFAALVDARSPRAALARPTLRSYEGAALAA</sequence>
<dbReference type="Pfam" id="PF13403">
    <property type="entry name" value="Hint_2"/>
    <property type="match status" value="1"/>
</dbReference>
<evidence type="ECO:0000313" key="3">
    <source>
        <dbReference type="EMBL" id="PJE34718.1"/>
    </source>
</evidence>
<dbReference type="AlphaFoldDB" id="A0A2M8IW51"/>
<protein>
    <recommendedName>
        <fullName evidence="2">Hedgehog/Intein (Hint) domain-containing protein</fullName>
    </recommendedName>
</protein>
<keyword evidence="4" id="KW-1185">Reference proteome</keyword>
<proteinExistence type="predicted"/>
<dbReference type="InterPro" id="IPR028992">
    <property type="entry name" value="Hedgehog/Intein_dom"/>
</dbReference>
<dbReference type="InterPro" id="IPR036844">
    <property type="entry name" value="Hint_dom_sf"/>
</dbReference>
<reference evidence="3 4" key="1">
    <citation type="journal article" date="2018" name="Int. J. Syst. Evol. Microbiol.">
        <title>Pseudooceanicola lipolyticus sp. nov., a marine alphaproteobacterium, reclassification of Oceanicola flagellatus as Pseudooceanicola flagellatus comb. nov. and emended description of the genus Pseudooceanicola.</title>
        <authorList>
            <person name="Huang M.-M."/>
            <person name="Guo L.-L."/>
            <person name="Wu Y.-H."/>
            <person name="Lai Q.-L."/>
            <person name="Shao Z.-Z."/>
            <person name="Wang C.-S."/>
            <person name="Wu M."/>
            <person name="Xu X.-W."/>
        </authorList>
    </citation>
    <scope>NUCLEOTIDE SEQUENCE [LARGE SCALE GENOMIC DNA]</scope>
    <source>
        <strain evidence="3 4">157</strain>
    </source>
</reference>
<name>A0A2M8IW51_9RHOB</name>
<dbReference type="OrthoDB" id="6305173at2"/>